<dbReference type="KEGG" id="nve:5514703"/>
<dbReference type="OMA" id="PESLMWE"/>
<dbReference type="AlphaFoldDB" id="A7S0B2"/>
<organism evidence="2 3">
    <name type="scientific">Nematostella vectensis</name>
    <name type="common">Starlet sea anemone</name>
    <dbReference type="NCBI Taxonomy" id="45351"/>
    <lineage>
        <taxon>Eukaryota</taxon>
        <taxon>Metazoa</taxon>
        <taxon>Cnidaria</taxon>
        <taxon>Anthozoa</taxon>
        <taxon>Hexacorallia</taxon>
        <taxon>Actiniaria</taxon>
        <taxon>Edwardsiidae</taxon>
        <taxon>Nematostella</taxon>
    </lineage>
</organism>
<reference evidence="2 3" key="1">
    <citation type="journal article" date="2007" name="Science">
        <title>Sea anemone genome reveals ancestral eumetazoan gene repertoire and genomic organization.</title>
        <authorList>
            <person name="Putnam N.H."/>
            <person name="Srivastava M."/>
            <person name="Hellsten U."/>
            <person name="Dirks B."/>
            <person name="Chapman J."/>
            <person name="Salamov A."/>
            <person name="Terry A."/>
            <person name="Shapiro H."/>
            <person name="Lindquist E."/>
            <person name="Kapitonov V.V."/>
            <person name="Jurka J."/>
            <person name="Genikhovich G."/>
            <person name="Grigoriev I.V."/>
            <person name="Lucas S.M."/>
            <person name="Steele R.E."/>
            <person name="Finnerty J.R."/>
            <person name="Technau U."/>
            <person name="Martindale M.Q."/>
            <person name="Rokhsar D.S."/>
        </authorList>
    </citation>
    <scope>NUCLEOTIDE SEQUENCE [LARGE SCALE GENOMIC DNA]</scope>
    <source>
        <strain evidence="3">CH2 X CH6</strain>
    </source>
</reference>
<feature type="chain" id="PRO_5002714019" evidence="1">
    <location>
        <begin position="18"/>
        <end position="157"/>
    </location>
</feature>
<evidence type="ECO:0000313" key="3">
    <source>
        <dbReference type="Proteomes" id="UP000001593"/>
    </source>
</evidence>
<dbReference type="EMBL" id="DS469560">
    <property type="protein sequence ID" value="EDO42804.1"/>
    <property type="molecule type" value="Genomic_DNA"/>
</dbReference>
<sequence>MKFLAVVCAVVIASSSALPVGIIADFSPEETSYDFSPFEDAPTASLEDKIDITTETEDQVEDDEEAYANTFRLLDAVVLDGASVKGGEVKWFIPEGKKEKCVDGVKEIHPRCRWSGVVAKSDEKGENIALNKEKFVVITKYCNRAGLTKPKPIKVKC</sequence>
<dbReference type="Proteomes" id="UP000001593">
    <property type="component" value="Unassembled WGS sequence"/>
</dbReference>
<protein>
    <submittedName>
        <fullName evidence="2">Uncharacterized protein</fullName>
    </submittedName>
</protein>
<name>A7S0B2_NEMVE</name>
<feature type="signal peptide" evidence="1">
    <location>
        <begin position="1"/>
        <end position="17"/>
    </location>
</feature>
<dbReference type="OrthoDB" id="5949386at2759"/>
<dbReference type="HOGENOM" id="CLU_1680029_0_0_1"/>
<keyword evidence="3" id="KW-1185">Reference proteome</keyword>
<gene>
    <name evidence="2" type="ORF">NEMVEDRAFT_v1g241950</name>
</gene>
<keyword evidence="1" id="KW-0732">Signal</keyword>
<evidence type="ECO:0000256" key="1">
    <source>
        <dbReference type="SAM" id="SignalP"/>
    </source>
</evidence>
<dbReference type="InParanoid" id="A7S0B2"/>
<proteinExistence type="predicted"/>
<accession>A7S0B2</accession>
<evidence type="ECO:0000313" key="2">
    <source>
        <dbReference type="EMBL" id="EDO42804.1"/>
    </source>
</evidence>